<sequence length="272" mass="30799">MKLIFHERKGKLMAIISMKNVNLRKQGKDLLQDINWTVEKGQTWAILGLNGAGKTTLLKLIMAELYPSQGEINILGTQFGQGDITKLRKRIGIVSGFITDRLSLHLFAEQAVLTGKYKSSILYKDYGSKELTEARDMLTSLGGQALIGRRLYTLSQGERQLIMIARCLMEEPDIIILDEATVGLDLFAREKLLKQVDRITELPHAPHVLYVTHHAEEITQKMDHVLLLKQGRIIAQGKKEDIITVPTLTEFFDNKVSIIPIDAHRFFIKPEL</sequence>
<dbReference type="Pfam" id="PF00005">
    <property type="entry name" value="ABC_tran"/>
    <property type="match status" value="1"/>
</dbReference>
<keyword evidence="2" id="KW-0813">Transport</keyword>
<protein>
    <submittedName>
        <fullName evidence="6">ABC transporter, ATP-binding protein</fullName>
    </submittedName>
</protein>
<dbReference type="PROSITE" id="PS50893">
    <property type="entry name" value="ABC_TRANSPORTER_2"/>
    <property type="match status" value="1"/>
</dbReference>
<organism evidence="6 7">
    <name type="scientific">Streptococcus sobrinus W1703</name>
    <dbReference type="NCBI Taxonomy" id="1227275"/>
    <lineage>
        <taxon>Bacteria</taxon>
        <taxon>Bacillati</taxon>
        <taxon>Bacillota</taxon>
        <taxon>Bacilli</taxon>
        <taxon>Lactobacillales</taxon>
        <taxon>Streptococcaceae</taxon>
        <taxon>Streptococcus</taxon>
    </lineage>
</organism>
<dbReference type="PANTHER" id="PTHR42734">
    <property type="entry name" value="METAL TRANSPORT SYSTEM ATP-BINDING PROTEIN TM_0124-RELATED"/>
    <property type="match status" value="1"/>
</dbReference>
<dbReference type="HOGENOM" id="CLU_000604_1_11_9"/>
<keyword evidence="3" id="KW-0547">Nucleotide-binding</keyword>
<dbReference type="SUPFAM" id="SSF52540">
    <property type="entry name" value="P-loop containing nucleoside triphosphate hydrolases"/>
    <property type="match status" value="1"/>
</dbReference>
<dbReference type="PANTHER" id="PTHR42734:SF17">
    <property type="entry name" value="METAL TRANSPORT SYSTEM ATP-BINDING PROTEIN TM_0124-RELATED"/>
    <property type="match status" value="1"/>
</dbReference>
<keyword evidence="4 6" id="KW-0067">ATP-binding</keyword>
<dbReference type="AlphaFoldDB" id="U2J9Y6"/>
<dbReference type="GO" id="GO:0005524">
    <property type="term" value="F:ATP binding"/>
    <property type="evidence" value="ECO:0007669"/>
    <property type="project" value="UniProtKB-KW"/>
</dbReference>
<evidence type="ECO:0000313" key="6">
    <source>
        <dbReference type="EMBL" id="ERJ76575.1"/>
    </source>
</evidence>
<dbReference type="PATRIC" id="fig|1227275.3.peg.785"/>
<name>U2J9Y6_9STRE</name>
<dbReference type="InterPro" id="IPR050153">
    <property type="entry name" value="Metal_Ion_Import_ABC"/>
</dbReference>
<evidence type="ECO:0000256" key="1">
    <source>
        <dbReference type="ARBA" id="ARBA00005417"/>
    </source>
</evidence>
<dbReference type="InterPro" id="IPR003593">
    <property type="entry name" value="AAA+_ATPase"/>
</dbReference>
<dbReference type="InterPro" id="IPR017871">
    <property type="entry name" value="ABC_transporter-like_CS"/>
</dbReference>
<dbReference type="InterPro" id="IPR003439">
    <property type="entry name" value="ABC_transporter-like_ATP-bd"/>
</dbReference>
<evidence type="ECO:0000256" key="3">
    <source>
        <dbReference type="ARBA" id="ARBA00022741"/>
    </source>
</evidence>
<evidence type="ECO:0000313" key="7">
    <source>
        <dbReference type="Proteomes" id="UP000016617"/>
    </source>
</evidence>
<evidence type="ECO:0000256" key="2">
    <source>
        <dbReference type="ARBA" id="ARBA00022448"/>
    </source>
</evidence>
<comment type="caution">
    <text evidence="6">The sequence shown here is derived from an EMBL/GenBank/DDBJ whole genome shotgun (WGS) entry which is preliminary data.</text>
</comment>
<comment type="similarity">
    <text evidence="1">Belongs to the ABC transporter superfamily.</text>
</comment>
<proteinExistence type="inferred from homology"/>
<accession>U2J9Y6</accession>
<dbReference type="Proteomes" id="UP000016617">
    <property type="component" value="Unassembled WGS sequence"/>
</dbReference>
<dbReference type="GO" id="GO:0016887">
    <property type="term" value="F:ATP hydrolysis activity"/>
    <property type="evidence" value="ECO:0007669"/>
    <property type="project" value="InterPro"/>
</dbReference>
<dbReference type="EMBL" id="AWVA01000053">
    <property type="protein sequence ID" value="ERJ76575.1"/>
    <property type="molecule type" value="Genomic_DNA"/>
</dbReference>
<dbReference type="InterPro" id="IPR027417">
    <property type="entry name" value="P-loop_NTPase"/>
</dbReference>
<dbReference type="SMART" id="SM00382">
    <property type="entry name" value="AAA"/>
    <property type="match status" value="1"/>
</dbReference>
<feature type="domain" description="ABC transporter" evidence="5">
    <location>
        <begin position="16"/>
        <end position="255"/>
    </location>
</feature>
<reference evidence="6 7" key="1">
    <citation type="submission" date="2013-06" db="EMBL/GenBank/DDBJ databases">
        <authorList>
            <person name="Weinstock G."/>
            <person name="Sodergren E."/>
            <person name="Lobos E.A."/>
            <person name="Fulton L."/>
            <person name="Fulton R."/>
            <person name="Courtney L."/>
            <person name="Fronick C."/>
            <person name="O'Laughlin M."/>
            <person name="Godfrey J."/>
            <person name="Wilson R.M."/>
            <person name="Miner T."/>
            <person name="Farmer C."/>
            <person name="Delehaunty K."/>
            <person name="Cordes M."/>
            <person name="Minx P."/>
            <person name="Tomlinson C."/>
            <person name="Chen J."/>
            <person name="Wollam A."/>
            <person name="Pepin K.H."/>
            <person name="Bhonagiri V."/>
            <person name="Zhang X."/>
            <person name="Warren W."/>
            <person name="Mitreva M."/>
            <person name="Mardis E.R."/>
            <person name="Wilson R.K."/>
        </authorList>
    </citation>
    <scope>NUCLEOTIDE SEQUENCE [LARGE SCALE GENOMIC DNA]</scope>
    <source>
        <strain evidence="6 7">W1703</strain>
    </source>
</reference>
<evidence type="ECO:0000256" key="4">
    <source>
        <dbReference type="ARBA" id="ARBA00022840"/>
    </source>
</evidence>
<dbReference type="Gene3D" id="3.40.50.300">
    <property type="entry name" value="P-loop containing nucleotide triphosphate hydrolases"/>
    <property type="match status" value="1"/>
</dbReference>
<dbReference type="PROSITE" id="PS00211">
    <property type="entry name" value="ABC_TRANSPORTER_1"/>
    <property type="match status" value="1"/>
</dbReference>
<evidence type="ECO:0000259" key="5">
    <source>
        <dbReference type="PROSITE" id="PS50893"/>
    </source>
</evidence>
<gene>
    <name evidence="6" type="ORF">HMPREF1557_00887</name>
</gene>